<dbReference type="Gene3D" id="3.10.100.10">
    <property type="entry name" value="Mannose-Binding Protein A, subunit A"/>
    <property type="match status" value="1"/>
</dbReference>
<keyword evidence="4" id="KW-1185">Reference proteome</keyword>
<dbReference type="STRING" id="8078.ENSFHEP00000029498"/>
<reference evidence="3" key="1">
    <citation type="submission" date="2025-08" db="UniProtKB">
        <authorList>
            <consortium name="Ensembl"/>
        </authorList>
    </citation>
    <scope>IDENTIFICATION</scope>
</reference>
<proteinExistence type="predicted"/>
<dbReference type="PANTHER" id="PTHR45784">
    <property type="entry name" value="C-TYPE LECTIN DOMAIN FAMILY 20 MEMBER A-RELATED"/>
    <property type="match status" value="1"/>
</dbReference>
<dbReference type="Pfam" id="PF00059">
    <property type="entry name" value="Lectin_C"/>
    <property type="match status" value="1"/>
</dbReference>
<dbReference type="SUPFAM" id="SSF56436">
    <property type="entry name" value="C-type lectin-like"/>
    <property type="match status" value="1"/>
</dbReference>
<evidence type="ECO:0000313" key="4">
    <source>
        <dbReference type="Proteomes" id="UP000265000"/>
    </source>
</evidence>
<dbReference type="SMART" id="SM00034">
    <property type="entry name" value="CLECT"/>
    <property type="match status" value="1"/>
</dbReference>
<dbReference type="InterPro" id="IPR001304">
    <property type="entry name" value="C-type_lectin-like"/>
</dbReference>
<name>A0A3Q2QP01_FUNHE</name>
<dbReference type="GeneTree" id="ENSGT01100000263473"/>
<feature type="signal peptide" evidence="1">
    <location>
        <begin position="1"/>
        <end position="24"/>
    </location>
</feature>
<evidence type="ECO:0000259" key="2">
    <source>
        <dbReference type="PROSITE" id="PS50041"/>
    </source>
</evidence>
<dbReference type="InterPro" id="IPR016187">
    <property type="entry name" value="CTDL_fold"/>
</dbReference>
<sequence>MHRYPKLTISVCASAALCAASSLAVRQKAEFVPVNILMTWTKAQTYCRTHYTDLASVRSSAENKDVFAKKPSGAHWLGLYRDTWKWSDGDGDAFSYWSGTQPAGSTEHCATAYFSDSGRWRDWLCSYTKPFICHHGRPYLYFYIF</sequence>
<dbReference type="PROSITE" id="PS50041">
    <property type="entry name" value="C_TYPE_LECTIN_2"/>
    <property type="match status" value="1"/>
</dbReference>
<reference evidence="3" key="2">
    <citation type="submission" date="2025-09" db="UniProtKB">
        <authorList>
            <consortium name="Ensembl"/>
        </authorList>
    </citation>
    <scope>IDENTIFICATION</scope>
</reference>
<dbReference type="Proteomes" id="UP000265000">
    <property type="component" value="Unplaced"/>
</dbReference>
<keyword evidence="1" id="KW-0732">Signal</keyword>
<dbReference type="AlphaFoldDB" id="A0A3Q2QP01"/>
<dbReference type="Ensembl" id="ENSFHET00000020125.1">
    <property type="protein sequence ID" value="ENSFHEP00000029498.1"/>
    <property type="gene ID" value="ENSFHEG00000014224.1"/>
</dbReference>
<feature type="domain" description="C-type lectin" evidence="2">
    <location>
        <begin position="38"/>
        <end position="134"/>
    </location>
</feature>
<organism evidence="3 4">
    <name type="scientific">Fundulus heteroclitus</name>
    <name type="common">Killifish</name>
    <name type="synonym">Mummichog</name>
    <dbReference type="NCBI Taxonomy" id="8078"/>
    <lineage>
        <taxon>Eukaryota</taxon>
        <taxon>Metazoa</taxon>
        <taxon>Chordata</taxon>
        <taxon>Craniata</taxon>
        <taxon>Vertebrata</taxon>
        <taxon>Euteleostomi</taxon>
        <taxon>Actinopterygii</taxon>
        <taxon>Neopterygii</taxon>
        <taxon>Teleostei</taxon>
        <taxon>Neoteleostei</taxon>
        <taxon>Acanthomorphata</taxon>
        <taxon>Ovalentaria</taxon>
        <taxon>Atherinomorphae</taxon>
        <taxon>Cyprinodontiformes</taxon>
        <taxon>Fundulidae</taxon>
        <taxon>Fundulus</taxon>
    </lineage>
</organism>
<evidence type="ECO:0000313" key="3">
    <source>
        <dbReference type="Ensembl" id="ENSFHEP00000029498.1"/>
    </source>
</evidence>
<protein>
    <recommendedName>
        <fullName evidence="2">C-type lectin domain-containing protein</fullName>
    </recommendedName>
</protein>
<evidence type="ECO:0000256" key="1">
    <source>
        <dbReference type="SAM" id="SignalP"/>
    </source>
</evidence>
<dbReference type="InterPro" id="IPR016186">
    <property type="entry name" value="C-type_lectin-like/link_sf"/>
</dbReference>
<dbReference type="PANTHER" id="PTHR45784:SF3">
    <property type="entry name" value="C-TYPE LECTIN DOMAIN FAMILY 4 MEMBER K-LIKE-RELATED"/>
    <property type="match status" value="1"/>
</dbReference>
<feature type="chain" id="PRO_5018576222" description="C-type lectin domain-containing protein" evidence="1">
    <location>
        <begin position="25"/>
        <end position="145"/>
    </location>
</feature>
<accession>A0A3Q2QP01</accession>